<evidence type="ECO:0000313" key="1">
    <source>
        <dbReference type="EMBL" id="SJL10217.1"/>
    </source>
</evidence>
<keyword evidence="2" id="KW-1185">Reference proteome</keyword>
<sequence length="93" mass="10029">MEVTVASPPIRRVAVGLASRAPYLEKSDWSKVHDSVAGGEIQGMEEARDDEETTIVGVKLSLVELVMVQVHTNNNNASKEIASQLLLLVVVGM</sequence>
<reference evidence="2" key="1">
    <citation type="journal article" date="2017" name="Nat. Ecol. Evol.">
        <title>Genome expansion and lineage-specific genetic innovations in the forest pathogenic fungi Armillaria.</title>
        <authorList>
            <person name="Sipos G."/>
            <person name="Prasanna A.N."/>
            <person name="Walter M.C."/>
            <person name="O'Connor E."/>
            <person name="Balint B."/>
            <person name="Krizsan K."/>
            <person name="Kiss B."/>
            <person name="Hess J."/>
            <person name="Varga T."/>
            <person name="Slot J."/>
            <person name="Riley R."/>
            <person name="Boka B."/>
            <person name="Rigling D."/>
            <person name="Barry K."/>
            <person name="Lee J."/>
            <person name="Mihaltcheva S."/>
            <person name="LaButti K."/>
            <person name="Lipzen A."/>
            <person name="Waldron R."/>
            <person name="Moloney N.M."/>
            <person name="Sperisen C."/>
            <person name="Kredics L."/>
            <person name="Vagvoelgyi C."/>
            <person name="Patrignani A."/>
            <person name="Fitzpatrick D."/>
            <person name="Nagy I."/>
            <person name="Doyle S."/>
            <person name="Anderson J.B."/>
            <person name="Grigoriev I.V."/>
            <person name="Gueldener U."/>
            <person name="Muensterkoetter M."/>
            <person name="Nagy L.G."/>
        </authorList>
    </citation>
    <scope>NUCLEOTIDE SEQUENCE [LARGE SCALE GENOMIC DNA]</scope>
    <source>
        <strain evidence="2">C18/9</strain>
    </source>
</reference>
<dbReference type="EMBL" id="FUEG01000012">
    <property type="protein sequence ID" value="SJL10217.1"/>
    <property type="molecule type" value="Genomic_DNA"/>
</dbReference>
<name>A0A284RN79_ARMOS</name>
<dbReference type="Proteomes" id="UP000219338">
    <property type="component" value="Unassembled WGS sequence"/>
</dbReference>
<gene>
    <name evidence="1" type="ORF">ARMOST_13601</name>
</gene>
<organism evidence="1 2">
    <name type="scientific">Armillaria ostoyae</name>
    <name type="common">Armillaria root rot fungus</name>
    <dbReference type="NCBI Taxonomy" id="47428"/>
    <lineage>
        <taxon>Eukaryota</taxon>
        <taxon>Fungi</taxon>
        <taxon>Dikarya</taxon>
        <taxon>Basidiomycota</taxon>
        <taxon>Agaricomycotina</taxon>
        <taxon>Agaricomycetes</taxon>
        <taxon>Agaricomycetidae</taxon>
        <taxon>Agaricales</taxon>
        <taxon>Marasmiineae</taxon>
        <taxon>Physalacriaceae</taxon>
        <taxon>Armillaria</taxon>
    </lineage>
</organism>
<accession>A0A284RN79</accession>
<dbReference type="AlphaFoldDB" id="A0A284RN79"/>
<evidence type="ECO:0000313" key="2">
    <source>
        <dbReference type="Proteomes" id="UP000219338"/>
    </source>
</evidence>
<protein>
    <submittedName>
        <fullName evidence="1">Uncharacterized protein</fullName>
    </submittedName>
</protein>
<proteinExistence type="predicted"/>